<comment type="subunit">
    <text evidence="3 13">Homodimer.</text>
</comment>
<evidence type="ECO:0000256" key="4">
    <source>
        <dbReference type="ARBA" id="ARBA00020910"/>
    </source>
</evidence>
<dbReference type="Gene3D" id="3.30.1490.190">
    <property type="match status" value="1"/>
</dbReference>
<evidence type="ECO:0000256" key="2">
    <source>
        <dbReference type="ARBA" id="ARBA00007957"/>
    </source>
</evidence>
<dbReference type="GO" id="GO:0005829">
    <property type="term" value="C:cytosol"/>
    <property type="evidence" value="ECO:0007669"/>
    <property type="project" value="TreeGrafter"/>
</dbReference>
<dbReference type="InterPro" id="IPR002481">
    <property type="entry name" value="FUR"/>
</dbReference>
<reference evidence="15" key="1">
    <citation type="submission" date="2018-05" db="EMBL/GenBank/DDBJ databases">
        <title>Zavarzinia sp. HR-AS.</title>
        <authorList>
            <person name="Lee Y."/>
            <person name="Jeon C.O."/>
        </authorList>
    </citation>
    <scope>NUCLEOTIDE SEQUENCE [LARGE SCALE GENOMIC DNA]</scope>
    <source>
        <strain evidence="15">DSM 1231</strain>
    </source>
</reference>
<gene>
    <name evidence="13" type="primary">fur</name>
    <name evidence="14" type="ORF">DKG75_12910</name>
</gene>
<comment type="caution">
    <text evidence="14">The sequence shown here is derived from an EMBL/GenBank/DDBJ whole genome shotgun (WGS) entry which is preliminary data.</text>
</comment>
<sequence length="156" mass="18264">MSDRIENLCLAKGMRMTDQRRVIARVLSDAVDHPDVEELYRRAIAIDPKISIATVYRTVRLFEEAGILERHDFRDGRSRYEEVPDAHHDHLIDLSTGRVIEFRNEDIEKLQEFVARELGYRLIDHRLELYGVPLDRADRIELEKAAEVLAKGMRRP</sequence>
<dbReference type="PANTHER" id="PTHR33202:SF2">
    <property type="entry name" value="FERRIC UPTAKE REGULATION PROTEIN"/>
    <property type="match status" value="1"/>
</dbReference>
<dbReference type="Gene3D" id="1.10.10.10">
    <property type="entry name" value="Winged helix-like DNA-binding domain superfamily/Winged helix DNA-binding domain"/>
    <property type="match status" value="1"/>
</dbReference>
<keyword evidence="7 12" id="KW-0479">Metal-binding</keyword>
<proteinExistence type="inferred from homology"/>
<dbReference type="CDD" id="cd07153">
    <property type="entry name" value="Fur_like"/>
    <property type="match status" value="1"/>
</dbReference>
<dbReference type="GO" id="GO:0000976">
    <property type="term" value="F:transcription cis-regulatory region binding"/>
    <property type="evidence" value="ECO:0007669"/>
    <property type="project" value="TreeGrafter"/>
</dbReference>
<evidence type="ECO:0000313" key="14">
    <source>
        <dbReference type="EMBL" id="PWR20886.1"/>
    </source>
</evidence>
<name>A0A317E407_9PROT</name>
<protein>
    <recommendedName>
        <fullName evidence="4 13">Ferric uptake regulation protein</fullName>
    </recommendedName>
</protein>
<keyword evidence="5 13" id="KW-0963">Cytoplasm</keyword>
<feature type="binding site" evidence="12">
    <location>
        <position position="108"/>
    </location>
    <ligand>
        <name>Fe cation</name>
        <dbReference type="ChEBI" id="CHEBI:24875"/>
    </ligand>
</feature>
<dbReference type="Proteomes" id="UP000246077">
    <property type="component" value="Unassembled WGS sequence"/>
</dbReference>
<evidence type="ECO:0000256" key="6">
    <source>
        <dbReference type="ARBA" id="ARBA00022491"/>
    </source>
</evidence>
<dbReference type="AlphaFoldDB" id="A0A317E407"/>
<comment type="cofactor">
    <cofactor evidence="12">
        <name>Mn(2+)</name>
        <dbReference type="ChEBI" id="CHEBI:29035"/>
    </cofactor>
    <cofactor evidence="12">
        <name>Fe(2+)</name>
        <dbReference type="ChEBI" id="CHEBI:29033"/>
    </cofactor>
    <text evidence="12">Binds 1 Mn(2+) or Fe(2+) ion per subunit.</text>
</comment>
<dbReference type="OrthoDB" id="8659436at2"/>
<dbReference type="InterPro" id="IPR036388">
    <property type="entry name" value="WH-like_DNA-bd_sf"/>
</dbReference>
<comment type="subcellular location">
    <subcellularLocation>
        <location evidence="1 13">Cytoplasm</location>
    </subcellularLocation>
</comment>
<feature type="binding site" evidence="12">
    <location>
        <position position="89"/>
    </location>
    <ligand>
        <name>Fe cation</name>
        <dbReference type="ChEBI" id="CHEBI:24875"/>
    </ligand>
</feature>
<evidence type="ECO:0000256" key="3">
    <source>
        <dbReference type="ARBA" id="ARBA00011738"/>
    </source>
</evidence>
<evidence type="ECO:0000256" key="10">
    <source>
        <dbReference type="ARBA" id="ARBA00023125"/>
    </source>
</evidence>
<keyword evidence="6 13" id="KW-0678">Repressor</keyword>
<evidence type="ECO:0000313" key="15">
    <source>
        <dbReference type="Proteomes" id="UP000246077"/>
    </source>
</evidence>
<keyword evidence="9 13" id="KW-0805">Transcription regulation</keyword>
<keyword evidence="15" id="KW-1185">Reference proteome</keyword>
<organism evidence="14 15">
    <name type="scientific">Zavarzinia compransoris</name>
    <dbReference type="NCBI Taxonomy" id="1264899"/>
    <lineage>
        <taxon>Bacteria</taxon>
        <taxon>Pseudomonadati</taxon>
        <taxon>Pseudomonadota</taxon>
        <taxon>Alphaproteobacteria</taxon>
        <taxon>Rhodospirillales</taxon>
        <taxon>Zavarziniaceae</taxon>
        <taxon>Zavarzinia</taxon>
    </lineage>
</organism>
<evidence type="ECO:0000256" key="1">
    <source>
        <dbReference type="ARBA" id="ARBA00004496"/>
    </source>
</evidence>
<dbReference type="SUPFAM" id="SSF46785">
    <property type="entry name" value="Winged helix' DNA-binding domain"/>
    <property type="match status" value="1"/>
</dbReference>
<evidence type="ECO:0000256" key="12">
    <source>
        <dbReference type="PIRSR" id="PIRSR602481-2"/>
    </source>
</evidence>
<dbReference type="FunFam" id="1.10.10.10:FF:000051">
    <property type="entry name" value="Fur family transcriptional regulator"/>
    <property type="match status" value="1"/>
</dbReference>
<accession>A0A317E407</accession>
<dbReference type="GO" id="GO:0003700">
    <property type="term" value="F:DNA-binding transcription factor activity"/>
    <property type="evidence" value="ECO:0007669"/>
    <property type="project" value="UniProtKB-UniRule"/>
</dbReference>
<dbReference type="InterPro" id="IPR043135">
    <property type="entry name" value="Fur_C"/>
</dbReference>
<evidence type="ECO:0000256" key="11">
    <source>
        <dbReference type="ARBA" id="ARBA00023163"/>
    </source>
</evidence>
<dbReference type="RefSeq" id="WP_109921530.1">
    <property type="nucleotide sequence ID" value="NZ_QGLF01000003.1"/>
</dbReference>
<dbReference type="GO" id="GO:0045892">
    <property type="term" value="P:negative regulation of DNA-templated transcription"/>
    <property type="evidence" value="ECO:0007669"/>
    <property type="project" value="TreeGrafter"/>
</dbReference>
<keyword evidence="10 13" id="KW-0238">DNA-binding</keyword>
<feature type="binding site" evidence="12">
    <location>
        <position position="87"/>
    </location>
    <ligand>
        <name>Fe cation</name>
        <dbReference type="ChEBI" id="CHEBI:24875"/>
    </ligand>
</feature>
<dbReference type="GO" id="GO:1900376">
    <property type="term" value="P:regulation of secondary metabolite biosynthetic process"/>
    <property type="evidence" value="ECO:0007669"/>
    <property type="project" value="TreeGrafter"/>
</dbReference>
<feature type="binding site" evidence="12">
    <location>
        <position position="125"/>
    </location>
    <ligand>
        <name>Fe cation</name>
        <dbReference type="ChEBI" id="CHEBI:24875"/>
    </ligand>
</feature>
<evidence type="ECO:0000256" key="5">
    <source>
        <dbReference type="ARBA" id="ARBA00022490"/>
    </source>
</evidence>
<evidence type="ECO:0000256" key="13">
    <source>
        <dbReference type="RuleBase" id="RU364037"/>
    </source>
</evidence>
<dbReference type="PANTHER" id="PTHR33202">
    <property type="entry name" value="ZINC UPTAKE REGULATION PROTEIN"/>
    <property type="match status" value="1"/>
</dbReference>
<dbReference type="InterPro" id="IPR036390">
    <property type="entry name" value="WH_DNA-bd_sf"/>
</dbReference>
<evidence type="ECO:0000256" key="7">
    <source>
        <dbReference type="ARBA" id="ARBA00022723"/>
    </source>
</evidence>
<dbReference type="Pfam" id="PF01475">
    <property type="entry name" value="FUR"/>
    <property type="match status" value="1"/>
</dbReference>
<comment type="similarity">
    <text evidence="2 13">Belongs to the Fur family.</text>
</comment>
<evidence type="ECO:0000256" key="8">
    <source>
        <dbReference type="ARBA" id="ARBA00022833"/>
    </source>
</evidence>
<keyword evidence="11 13" id="KW-0804">Transcription</keyword>
<evidence type="ECO:0000256" key="9">
    <source>
        <dbReference type="ARBA" id="ARBA00023015"/>
    </source>
</evidence>
<keyword evidence="8 13" id="KW-0862">Zinc</keyword>
<keyword evidence="12 13" id="KW-0408">Iron</keyword>
<dbReference type="GO" id="GO:0008270">
    <property type="term" value="F:zinc ion binding"/>
    <property type="evidence" value="ECO:0007669"/>
    <property type="project" value="TreeGrafter"/>
</dbReference>
<dbReference type="EMBL" id="QGLF01000003">
    <property type="protein sequence ID" value="PWR20886.1"/>
    <property type="molecule type" value="Genomic_DNA"/>
</dbReference>